<dbReference type="InterPro" id="IPR001930">
    <property type="entry name" value="Peptidase_M1"/>
</dbReference>
<dbReference type="GO" id="GO:0006508">
    <property type="term" value="P:proteolysis"/>
    <property type="evidence" value="ECO:0007669"/>
    <property type="project" value="UniProtKB-KW"/>
</dbReference>
<dbReference type="Pfam" id="PF01433">
    <property type="entry name" value="Peptidase_M1"/>
    <property type="match status" value="1"/>
</dbReference>
<keyword evidence="5" id="KW-0378">Hydrolase</keyword>
<keyword evidence="2" id="KW-0031">Aminopeptidase</keyword>
<reference evidence="16" key="1">
    <citation type="submission" date="2016-11" db="UniProtKB">
        <authorList>
            <consortium name="WormBaseParasite"/>
        </authorList>
    </citation>
    <scope>IDENTIFICATION</scope>
</reference>
<dbReference type="GO" id="GO:0005615">
    <property type="term" value="C:extracellular space"/>
    <property type="evidence" value="ECO:0007669"/>
    <property type="project" value="TreeGrafter"/>
</dbReference>
<dbReference type="GO" id="GO:0016020">
    <property type="term" value="C:membrane"/>
    <property type="evidence" value="ECO:0007669"/>
    <property type="project" value="TreeGrafter"/>
</dbReference>
<evidence type="ECO:0000256" key="1">
    <source>
        <dbReference type="ARBA" id="ARBA00010136"/>
    </source>
</evidence>
<evidence type="ECO:0000259" key="14">
    <source>
        <dbReference type="Pfam" id="PF17900"/>
    </source>
</evidence>
<dbReference type="PRINTS" id="PR00756">
    <property type="entry name" value="ALADIPTASE"/>
</dbReference>
<dbReference type="Gene3D" id="1.10.390.10">
    <property type="entry name" value="Neutral Protease Domain 2"/>
    <property type="match status" value="1"/>
</dbReference>
<keyword evidence="7" id="KW-0482">Metalloprotease</keyword>
<evidence type="ECO:0000256" key="7">
    <source>
        <dbReference type="ARBA" id="ARBA00023049"/>
    </source>
</evidence>
<feature type="signal peptide" evidence="11">
    <location>
        <begin position="1"/>
        <end position="18"/>
    </location>
</feature>
<keyword evidence="4 9" id="KW-0479">Metal-binding</keyword>
<feature type="domain" description="Peptidase M1 membrane alanine aminopeptidase" evidence="12">
    <location>
        <begin position="299"/>
        <end position="524"/>
    </location>
</feature>
<feature type="site" description="Transition state stabilizer" evidence="10">
    <location>
        <position position="454"/>
    </location>
</feature>
<dbReference type="Gene3D" id="1.25.50.20">
    <property type="match status" value="1"/>
</dbReference>
<dbReference type="SUPFAM" id="SSF55486">
    <property type="entry name" value="Metalloproteases ('zincins'), catalytic domain"/>
    <property type="match status" value="1"/>
</dbReference>
<accession>A0A1I8AAU5</accession>
<keyword evidence="3" id="KW-0645">Protease</keyword>
<dbReference type="Gene3D" id="2.60.40.1910">
    <property type="match status" value="1"/>
</dbReference>
<dbReference type="AlphaFoldDB" id="A0A1I8AAU5"/>
<dbReference type="GO" id="GO:0070006">
    <property type="term" value="F:metalloaminopeptidase activity"/>
    <property type="evidence" value="ECO:0007669"/>
    <property type="project" value="TreeGrafter"/>
</dbReference>
<keyword evidence="15" id="KW-1185">Reference proteome</keyword>
<protein>
    <submittedName>
        <fullName evidence="16">Aminopeptidase</fullName>
    </submittedName>
</protein>
<dbReference type="CDD" id="cd09601">
    <property type="entry name" value="M1_APN-Q_like"/>
    <property type="match status" value="1"/>
</dbReference>
<sequence>MIPVALLGLLALAGFTTSLDVFDPIANPIGPGPLAVPTETNFHRERAYKQQLDVAAAGKPRIPHDVRAVEYNITIHPYFPAPNVVYSADRNFTFDGRVRFQFEVLEDIEFLQLDAQNIDLAEVYAYYVNGDKMRLSYVTYDSKVLRYTVAPLLGFDSGKQYIVEMVYRGKINHYTDAGLFYTTFIDKAGSIHYLVATHMENGFGAKSVFPCIDDPSFKAHFQITLNYPDTYVPLSNTREYYGSSIGNGYLQVQFPKSIFMSTYLVAFATGEFVSKKAYTPDNILVRSWAWIGMEDYLQFAADTSAQCLYKMSQFANLTFPMDKTDQLGLPEFPAGAMENYGLIIYKYQYIAYNPRVHSTFNKFNAIRVMCHELSHQWFGDTVTAMWWDDLFLHEGFAAYWEYFAPLMVFPSQGTFLETYFVSDTEETAFRSDADPALSHPIVYKDGPAFDDMTYNKGSSVLRMLKSVLGADTFREGLRRYIAKYKFQNANHEMLFNELTSAANDKNILDWCNRLLNVNKFMDPWVLQQNFPLVSVVHSGSSETLQQAPFSDRSTLPASPYNYSWPIPIFYQPDPASTHTNLTWLPPASDASCHNSGSTYRAGTFHLNNVDTFTFARVRYDDDSFQAIVDALGAQNNISVASKVRLLEDEVVYAKQKSISGHPHPYENLLTLMKLILPNSHPHPAIFETVQKTVDLLEGVLTSKKQHDLYAAFVQKTVGPLCAQLEWEASDNWDQNIARERLLPYCVRYNVPGFVKTAMDYYGKLVGACGSYHNGTDSCNPLHPDIRKAVYCAAAMQNHQNIFLQLITFYVNQYQTDIYFYQEYQALLYGLSCAPNEMNLTSVIHHIANSKLVGSTELFYMATNPIAFQTFYDYLRTAKNMQLVLNANLLDGYLNAMTFNVFDQDSGDKVTALFQSSVGHFNGDQQKTFQKYLNRTTEQIAWADKHSTDIIRWIYDNILNKENQVIWNKRLPEGVAKPTAYTVRIKPYLPGSPNMAPTQNFTFEASSSVSDS</sequence>
<dbReference type="InterPro" id="IPR027268">
    <property type="entry name" value="Peptidase_M4/M1_CTD_sf"/>
</dbReference>
<feature type="binding site" evidence="9">
    <location>
        <position position="371"/>
    </location>
    <ligand>
        <name>Zn(2+)</name>
        <dbReference type="ChEBI" id="CHEBI:29105"/>
        <note>catalytic</note>
    </ligand>
</feature>
<evidence type="ECO:0000256" key="3">
    <source>
        <dbReference type="ARBA" id="ARBA00022670"/>
    </source>
</evidence>
<evidence type="ECO:0000256" key="8">
    <source>
        <dbReference type="PIRSR" id="PIRSR634016-1"/>
    </source>
</evidence>
<dbReference type="InterPro" id="IPR045357">
    <property type="entry name" value="Aminopeptidase_N-like_N"/>
</dbReference>
<evidence type="ECO:0000256" key="2">
    <source>
        <dbReference type="ARBA" id="ARBA00022438"/>
    </source>
</evidence>
<evidence type="ECO:0000256" key="11">
    <source>
        <dbReference type="SAM" id="SignalP"/>
    </source>
</evidence>
<evidence type="ECO:0000256" key="9">
    <source>
        <dbReference type="PIRSR" id="PIRSR634016-3"/>
    </source>
</evidence>
<name>A0A1I8AAU5_9BILA</name>
<dbReference type="InterPro" id="IPR024571">
    <property type="entry name" value="ERAP1-like_C_dom"/>
</dbReference>
<feature type="binding site" evidence="9">
    <location>
        <position position="375"/>
    </location>
    <ligand>
        <name>Zn(2+)</name>
        <dbReference type="ChEBI" id="CHEBI:29105"/>
        <note>catalytic</note>
    </ligand>
</feature>
<evidence type="ECO:0000256" key="5">
    <source>
        <dbReference type="ARBA" id="ARBA00022801"/>
    </source>
</evidence>
<feature type="domain" description="ERAP1-like C-terminal" evidence="13">
    <location>
        <begin position="608"/>
        <end position="927"/>
    </location>
</feature>
<organism evidence="15 16">
    <name type="scientific">Steinernema glaseri</name>
    <dbReference type="NCBI Taxonomy" id="37863"/>
    <lineage>
        <taxon>Eukaryota</taxon>
        <taxon>Metazoa</taxon>
        <taxon>Ecdysozoa</taxon>
        <taxon>Nematoda</taxon>
        <taxon>Chromadorea</taxon>
        <taxon>Rhabditida</taxon>
        <taxon>Tylenchina</taxon>
        <taxon>Panagrolaimomorpha</taxon>
        <taxon>Strongyloidoidea</taxon>
        <taxon>Steinernematidae</taxon>
        <taxon>Steinernema</taxon>
    </lineage>
</organism>
<evidence type="ECO:0000256" key="4">
    <source>
        <dbReference type="ARBA" id="ARBA00022723"/>
    </source>
</evidence>
<dbReference type="InterPro" id="IPR050344">
    <property type="entry name" value="Peptidase_M1_aminopeptidases"/>
</dbReference>
<evidence type="ECO:0000259" key="13">
    <source>
        <dbReference type="Pfam" id="PF11838"/>
    </source>
</evidence>
<proteinExistence type="inferred from homology"/>
<evidence type="ECO:0000313" key="16">
    <source>
        <dbReference type="WBParaSite" id="L893_g4019.t1"/>
    </source>
</evidence>
<comment type="similarity">
    <text evidence="1">Belongs to the peptidase M1 family.</text>
</comment>
<dbReference type="WBParaSite" id="L893_g4019.t1">
    <property type="protein sequence ID" value="L893_g4019.t1"/>
    <property type="gene ID" value="L893_g4019"/>
</dbReference>
<dbReference type="InterPro" id="IPR042097">
    <property type="entry name" value="Aminopeptidase_N-like_N_sf"/>
</dbReference>
<dbReference type="PANTHER" id="PTHR11533:SF293">
    <property type="entry name" value="AMINOPEPTIDASE-2-RELATED"/>
    <property type="match status" value="1"/>
</dbReference>
<evidence type="ECO:0000256" key="10">
    <source>
        <dbReference type="PIRSR" id="PIRSR634016-4"/>
    </source>
</evidence>
<dbReference type="Pfam" id="PF11838">
    <property type="entry name" value="ERAP1_C"/>
    <property type="match status" value="1"/>
</dbReference>
<dbReference type="FunFam" id="1.10.390.10:FF:000013">
    <property type="entry name" value="Aminopeptidase N"/>
    <property type="match status" value="1"/>
</dbReference>
<dbReference type="SUPFAM" id="SSF63737">
    <property type="entry name" value="Leukotriene A4 hydrolase N-terminal domain"/>
    <property type="match status" value="1"/>
</dbReference>
<dbReference type="Gene3D" id="2.60.40.1730">
    <property type="entry name" value="tricorn interacting facor f3 domain"/>
    <property type="match status" value="1"/>
</dbReference>
<dbReference type="GO" id="GO:0043171">
    <property type="term" value="P:peptide catabolic process"/>
    <property type="evidence" value="ECO:0007669"/>
    <property type="project" value="TreeGrafter"/>
</dbReference>
<feature type="binding site" evidence="9">
    <location>
        <position position="394"/>
    </location>
    <ligand>
        <name>Zn(2+)</name>
        <dbReference type="ChEBI" id="CHEBI:29105"/>
        <note>catalytic</note>
    </ligand>
</feature>
<feature type="active site" description="Proton acceptor" evidence="8">
    <location>
        <position position="372"/>
    </location>
</feature>
<evidence type="ECO:0000313" key="15">
    <source>
        <dbReference type="Proteomes" id="UP000095287"/>
    </source>
</evidence>
<evidence type="ECO:0000259" key="12">
    <source>
        <dbReference type="Pfam" id="PF01433"/>
    </source>
</evidence>
<dbReference type="PANTHER" id="PTHR11533">
    <property type="entry name" value="PROTEASE M1 ZINC METALLOPROTEASE"/>
    <property type="match status" value="1"/>
</dbReference>
<feature type="chain" id="PRO_5009314410" evidence="11">
    <location>
        <begin position="19"/>
        <end position="1011"/>
    </location>
</feature>
<dbReference type="InterPro" id="IPR034016">
    <property type="entry name" value="M1_APN-typ"/>
</dbReference>
<keyword evidence="6 9" id="KW-0862">Zinc</keyword>
<feature type="domain" description="Aminopeptidase N-like N-terminal" evidence="14">
    <location>
        <begin position="70"/>
        <end position="264"/>
    </location>
</feature>
<evidence type="ECO:0000256" key="6">
    <source>
        <dbReference type="ARBA" id="ARBA00022833"/>
    </source>
</evidence>
<dbReference type="Proteomes" id="UP000095287">
    <property type="component" value="Unplaced"/>
</dbReference>
<dbReference type="GO" id="GO:0042277">
    <property type="term" value="F:peptide binding"/>
    <property type="evidence" value="ECO:0007669"/>
    <property type="project" value="TreeGrafter"/>
</dbReference>
<keyword evidence="11" id="KW-0732">Signal</keyword>
<comment type="cofactor">
    <cofactor evidence="9">
        <name>Zn(2+)</name>
        <dbReference type="ChEBI" id="CHEBI:29105"/>
    </cofactor>
    <text evidence="9">Binds 1 zinc ion per subunit.</text>
</comment>
<dbReference type="GO" id="GO:0008270">
    <property type="term" value="F:zinc ion binding"/>
    <property type="evidence" value="ECO:0007669"/>
    <property type="project" value="InterPro"/>
</dbReference>
<dbReference type="GO" id="GO:0005737">
    <property type="term" value="C:cytoplasm"/>
    <property type="evidence" value="ECO:0007669"/>
    <property type="project" value="TreeGrafter"/>
</dbReference>
<dbReference type="InterPro" id="IPR014782">
    <property type="entry name" value="Peptidase_M1_dom"/>
</dbReference>
<dbReference type="Pfam" id="PF17900">
    <property type="entry name" value="Peptidase_M1_N"/>
    <property type="match status" value="1"/>
</dbReference>